<accession>A0A161N0Y2</accession>
<reference evidence="1" key="1">
    <citation type="submission" date="2016-04" db="EMBL/GenBank/DDBJ databases">
        <authorList>
            <person name="Calderon-Fernandez G.M.Sr."/>
        </authorList>
    </citation>
    <scope>NUCLEOTIDE SEQUENCE</scope>
    <source>
        <strain evidence="1">Int1</strain>
        <tissue evidence="1">Integument</tissue>
    </source>
</reference>
<sequence length="21" mass="2388">MIPAWKYPSFIHLANLKATSV</sequence>
<proteinExistence type="predicted"/>
<evidence type="ECO:0000313" key="1">
    <source>
        <dbReference type="EMBL" id="JAS00652.1"/>
    </source>
</evidence>
<name>A0A161N0Y2_TRIIF</name>
<dbReference type="AlphaFoldDB" id="A0A161N0Y2"/>
<protein>
    <submittedName>
        <fullName evidence="1">Peroxisomal n-acetyl-spermine spermidine oxidase-like protein isoform x4</fullName>
    </submittedName>
</protein>
<dbReference type="EMBL" id="GEMB01002535">
    <property type="protein sequence ID" value="JAS00652.1"/>
    <property type="molecule type" value="Transcribed_RNA"/>
</dbReference>
<reference evidence="1" key="2">
    <citation type="journal article" date="2017" name="J. Med. Entomol.">
        <title>Transcriptome Analysis of the Triatoma infestans (Hemiptera: Reduviidae) Integument.</title>
        <authorList>
            <person name="Calderon-Fernandez G.M."/>
            <person name="Moriconi D.E."/>
            <person name="Dulbecco A.B."/>
            <person name="Juarez M.P."/>
        </authorList>
    </citation>
    <scope>NUCLEOTIDE SEQUENCE</scope>
    <source>
        <strain evidence="1">Int1</strain>
        <tissue evidence="1">Integument</tissue>
    </source>
</reference>
<organism evidence="1">
    <name type="scientific">Triatoma infestans</name>
    <name type="common">Assassin bug</name>
    <dbReference type="NCBI Taxonomy" id="30076"/>
    <lineage>
        <taxon>Eukaryota</taxon>
        <taxon>Metazoa</taxon>
        <taxon>Ecdysozoa</taxon>
        <taxon>Arthropoda</taxon>
        <taxon>Hexapoda</taxon>
        <taxon>Insecta</taxon>
        <taxon>Pterygota</taxon>
        <taxon>Neoptera</taxon>
        <taxon>Paraneoptera</taxon>
        <taxon>Hemiptera</taxon>
        <taxon>Heteroptera</taxon>
        <taxon>Panheteroptera</taxon>
        <taxon>Cimicomorpha</taxon>
        <taxon>Reduviidae</taxon>
        <taxon>Triatominae</taxon>
        <taxon>Triatoma</taxon>
    </lineage>
</organism>